<evidence type="ECO:0000313" key="1">
    <source>
        <dbReference type="EMBL" id="MCS7481414.1"/>
    </source>
</evidence>
<gene>
    <name evidence="1" type="ORF">NZH93_31555</name>
</gene>
<name>A0A9X2VRN7_9PSEU</name>
<keyword evidence="2" id="KW-1185">Reference proteome</keyword>
<reference evidence="1" key="1">
    <citation type="submission" date="2022-08" db="EMBL/GenBank/DDBJ databases">
        <authorList>
            <person name="Tistechok S."/>
            <person name="Samborskyy M."/>
            <person name="Roman I."/>
        </authorList>
    </citation>
    <scope>NUCLEOTIDE SEQUENCE</scope>
    <source>
        <strain evidence="1">DSM 103496</strain>
    </source>
</reference>
<dbReference type="EMBL" id="JANYMP010000018">
    <property type="protein sequence ID" value="MCS7481414.1"/>
    <property type="molecule type" value="Genomic_DNA"/>
</dbReference>
<sequence length="319" mass="35256">MVTSDRERYLAGREMSAAGKTADIANRVAELRSVLATGARRPARVDLRLLRKQAWTPPLDLGDLAEPRNAPAWQDFEPARVLGRGRRTRALEQARAAFDEAVQAHGAREAARLRQVAELRARHDAEREWTAKTVAEHNRDLDEFGRGLARRVPEAVERYLRLVLAVVPLPSGFPRYAEVAFRPETGTAAVRVELPPRDVVPLVRAFAFDRDEDRERPEPRPAAEVGELYRSIVGQVVLLVARDLFDADERLATAEVDGHVRATGNPCLVRLVAERTALARIDLRKIPAAVCLRRLGAVVSPDPYGYAAVGPPGVEGMLS</sequence>
<dbReference type="AlphaFoldDB" id="A0A9X2VRN7"/>
<organism evidence="1 2">
    <name type="scientific">Umezawaea endophytica</name>
    <dbReference type="NCBI Taxonomy" id="1654476"/>
    <lineage>
        <taxon>Bacteria</taxon>
        <taxon>Bacillati</taxon>
        <taxon>Actinomycetota</taxon>
        <taxon>Actinomycetes</taxon>
        <taxon>Pseudonocardiales</taxon>
        <taxon>Pseudonocardiaceae</taxon>
        <taxon>Umezawaea</taxon>
    </lineage>
</organism>
<dbReference type="RefSeq" id="WP_259626907.1">
    <property type="nucleotide sequence ID" value="NZ_JANYMP010000018.1"/>
</dbReference>
<accession>A0A9X2VRN7</accession>
<evidence type="ECO:0000313" key="2">
    <source>
        <dbReference type="Proteomes" id="UP001141259"/>
    </source>
</evidence>
<proteinExistence type="predicted"/>
<dbReference type="Proteomes" id="UP001141259">
    <property type="component" value="Unassembled WGS sequence"/>
</dbReference>
<evidence type="ECO:0008006" key="3">
    <source>
        <dbReference type="Google" id="ProtNLM"/>
    </source>
</evidence>
<comment type="caution">
    <text evidence="1">The sequence shown here is derived from an EMBL/GenBank/DDBJ whole genome shotgun (WGS) entry which is preliminary data.</text>
</comment>
<protein>
    <recommendedName>
        <fullName evidence="3">Restriction system protein</fullName>
    </recommendedName>
</protein>